<keyword evidence="1" id="KW-0472">Membrane</keyword>
<feature type="transmembrane region" description="Helical" evidence="1">
    <location>
        <begin position="21"/>
        <end position="45"/>
    </location>
</feature>
<keyword evidence="1" id="KW-1133">Transmembrane helix</keyword>
<accession>A0A1T4PDR9</accession>
<feature type="transmembrane region" description="Helical" evidence="1">
    <location>
        <begin position="51"/>
        <end position="69"/>
    </location>
</feature>
<dbReference type="Proteomes" id="UP000190121">
    <property type="component" value="Unassembled WGS sequence"/>
</dbReference>
<dbReference type="OrthoDB" id="1014664at2"/>
<sequence length="152" mass="17710">MNAKPQKETHKRYYLRRSIKNRQIAIVLACLYAIALGIFTVLIAIHTPAPWWTLIPPVGMIPVGIIYFFRQNTYYSIDHEAYLLMAGNDYGRKLHPVARLTELQEVRYLPYTQEVKIRKGDGTEYLKLQEGEEFVKSLEQLFEEIYPTGEGE</sequence>
<gene>
    <name evidence="2" type="ORF">SAMN02745171_01401</name>
</gene>
<name>A0A1T4PDR9_9PORP</name>
<evidence type="ECO:0000256" key="1">
    <source>
        <dbReference type="SAM" id="Phobius"/>
    </source>
</evidence>
<dbReference type="AlphaFoldDB" id="A0A1T4PDR9"/>
<proteinExistence type="predicted"/>
<evidence type="ECO:0000313" key="3">
    <source>
        <dbReference type="Proteomes" id="UP000190121"/>
    </source>
</evidence>
<evidence type="ECO:0008006" key="4">
    <source>
        <dbReference type="Google" id="ProtNLM"/>
    </source>
</evidence>
<reference evidence="3" key="1">
    <citation type="submission" date="2017-02" db="EMBL/GenBank/DDBJ databases">
        <authorList>
            <person name="Varghese N."/>
            <person name="Submissions S."/>
        </authorList>
    </citation>
    <scope>NUCLEOTIDE SEQUENCE [LARGE SCALE GENOMIC DNA]</scope>
    <source>
        <strain evidence="3">ATCC 51356</strain>
    </source>
</reference>
<keyword evidence="3" id="KW-1185">Reference proteome</keyword>
<organism evidence="2 3">
    <name type="scientific">Porphyromonas circumdentaria</name>
    <dbReference type="NCBI Taxonomy" id="29524"/>
    <lineage>
        <taxon>Bacteria</taxon>
        <taxon>Pseudomonadati</taxon>
        <taxon>Bacteroidota</taxon>
        <taxon>Bacteroidia</taxon>
        <taxon>Bacteroidales</taxon>
        <taxon>Porphyromonadaceae</taxon>
        <taxon>Porphyromonas</taxon>
    </lineage>
</organism>
<keyword evidence="1" id="KW-0812">Transmembrane</keyword>
<dbReference type="RefSeq" id="WP_078737303.1">
    <property type="nucleotide sequence ID" value="NZ_FUXE01000015.1"/>
</dbReference>
<dbReference type="STRING" id="29524.SAMN02745171_01401"/>
<dbReference type="EMBL" id="FUXE01000015">
    <property type="protein sequence ID" value="SJZ88948.1"/>
    <property type="molecule type" value="Genomic_DNA"/>
</dbReference>
<evidence type="ECO:0000313" key="2">
    <source>
        <dbReference type="EMBL" id="SJZ88948.1"/>
    </source>
</evidence>
<protein>
    <recommendedName>
        <fullName evidence="4">PH domain-containing protein</fullName>
    </recommendedName>
</protein>